<dbReference type="PANTHER" id="PTHR21551:SF0">
    <property type="entry name" value="PROTEIN ASSOCIATED WITH TOPO II RELATED-1, ISOFORM A"/>
    <property type="match status" value="1"/>
</dbReference>
<protein>
    <recommendedName>
        <fullName evidence="6">mRNA decay factor PAT1 domain-containing protein</fullName>
    </recommendedName>
</protein>
<name>A0A6H5GGV8_9HEMI</name>
<dbReference type="GO" id="GO:0000932">
    <property type="term" value="C:P-body"/>
    <property type="evidence" value="ECO:0007669"/>
    <property type="project" value="UniProtKB-SubCell"/>
</dbReference>
<evidence type="ECO:0000256" key="1">
    <source>
        <dbReference type="ARBA" id="ARBA00004201"/>
    </source>
</evidence>
<feature type="region of interest" description="Disordered" evidence="3">
    <location>
        <begin position="187"/>
        <end position="221"/>
    </location>
</feature>
<keyword evidence="5" id="KW-1185">Reference proteome</keyword>
<feature type="compositionally biased region" description="Pro residues" evidence="3">
    <location>
        <begin position="200"/>
        <end position="213"/>
    </location>
</feature>
<keyword evidence="2" id="KW-0963">Cytoplasm</keyword>
<evidence type="ECO:0000313" key="4">
    <source>
        <dbReference type="EMBL" id="CAB0002282.1"/>
    </source>
</evidence>
<dbReference type="AlphaFoldDB" id="A0A6H5GGV8"/>
<dbReference type="PANTHER" id="PTHR21551">
    <property type="entry name" value="TOPOISOMERASE II-ASSOCIATED PROTEIN PAT1"/>
    <property type="match status" value="1"/>
</dbReference>
<evidence type="ECO:0008006" key="6">
    <source>
        <dbReference type="Google" id="ProtNLM"/>
    </source>
</evidence>
<evidence type="ECO:0000256" key="3">
    <source>
        <dbReference type="SAM" id="MobiDB-lite"/>
    </source>
</evidence>
<dbReference type="InterPro" id="IPR039900">
    <property type="entry name" value="Pat1-like"/>
</dbReference>
<gene>
    <name evidence="4" type="ORF">NTEN_LOCUS8069</name>
</gene>
<proteinExistence type="predicted"/>
<dbReference type="GO" id="GO:0003723">
    <property type="term" value="F:RNA binding"/>
    <property type="evidence" value="ECO:0007669"/>
    <property type="project" value="TreeGrafter"/>
</dbReference>
<dbReference type="OrthoDB" id="8251691at2759"/>
<organism evidence="4 5">
    <name type="scientific">Nesidiocoris tenuis</name>
    <dbReference type="NCBI Taxonomy" id="355587"/>
    <lineage>
        <taxon>Eukaryota</taxon>
        <taxon>Metazoa</taxon>
        <taxon>Ecdysozoa</taxon>
        <taxon>Arthropoda</taxon>
        <taxon>Hexapoda</taxon>
        <taxon>Insecta</taxon>
        <taxon>Pterygota</taxon>
        <taxon>Neoptera</taxon>
        <taxon>Paraneoptera</taxon>
        <taxon>Hemiptera</taxon>
        <taxon>Heteroptera</taxon>
        <taxon>Panheteroptera</taxon>
        <taxon>Cimicomorpha</taxon>
        <taxon>Miridae</taxon>
        <taxon>Dicyphina</taxon>
        <taxon>Nesidiocoris</taxon>
    </lineage>
</organism>
<evidence type="ECO:0000256" key="2">
    <source>
        <dbReference type="ARBA" id="ARBA00022490"/>
    </source>
</evidence>
<reference evidence="4 5" key="1">
    <citation type="submission" date="2020-02" db="EMBL/GenBank/DDBJ databases">
        <authorList>
            <person name="Ferguson B K."/>
        </authorList>
    </citation>
    <scope>NUCLEOTIDE SEQUENCE [LARGE SCALE GENOMIC DNA]</scope>
</reference>
<dbReference type="Proteomes" id="UP000479000">
    <property type="component" value="Unassembled WGS sequence"/>
</dbReference>
<dbReference type="EMBL" id="CADCXU010011986">
    <property type="protein sequence ID" value="CAB0002282.1"/>
    <property type="molecule type" value="Genomic_DNA"/>
</dbReference>
<sequence>MSSRRNENMKVNTISVERIFSFRRFSSSGECLNINYNDRGGPGRGLPRSCSKSDYCLNYQILSNGNLKIDLKSFKDVPCSNHSIAEKPYHGPWMISIGKGLVFWMRKIEAEWKRKGGLKGSLALWPPEKEYQAGDGMEDAGGMLSEDEEDYDALNDETFGDSAPAGDWEQDHEKLAELTELRRQNFVSESSRGFDHRNNFPPPPKPKPRPPPGFANASNDHHPLEIKLGIPSLKNVCTVEELERNLIKPPPANSLRLEDLERNLISNQKPAVPPVLGQILRPPAGFITPPPLTHHPPPSQHPLLNQLSKIPPPISPFRVPLSPHQIVLPPNLLPNRMNNVMLPLHHPMGPGRVPPIPLIHPMRPHPPFPPEDEYAGLMTVREKNWLASIQLLQLNTNQPFQEDYYFTMYQVRQSGNHGRKINNSLKNIRDRDAPSSKPQYTPLQFENSLGKLQVGSVVAPRKMIDTEIVESVDSPTPPTPAVKKTKQLLLEIEQMFALLLKAEDALSNLNPHPDPNVNPSELLDKVVKSLIKEEKLRTIMNVRKGKTLILRILPHMGLSVQLIRKLILLLPVAVKNDLDQGWLRALPAIRYYLNLCPFSEIAEFSDILQPHLTSLVPNKFGISVVTNMIERAEYFFSQGYESNDWLDFMSSLVNLSRTLEFERPVVGIQSHNLARHLSRCQANNQDIVTLQTALSNMIMADKK</sequence>
<comment type="subcellular location">
    <subcellularLocation>
        <location evidence="1">Cytoplasm</location>
        <location evidence="1">P-body</location>
    </subcellularLocation>
</comment>
<dbReference type="GO" id="GO:0000290">
    <property type="term" value="P:deadenylation-dependent decapping of nuclear-transcribed mRNA"/>
    <property type="evidence" value="ECO:0007669"/>
    <property type="project" value="InterPro"/>
</dbReference>
<dbReference type="GO" id="GO:0033962">
    <property type="term" value="P:P-body assembly"/>
    <property type="evidence" value="ECO:0007669"/>
    <property type="project" value="TreeGrafter"/>
</dbReference>
<evidence type="ECO:0000313" key="5">
    <source>
        <dbReference type="Proteomes" id="UP000479000"/>
    </source>
</evidence>
<accession>A0A6H5GGV8</accession>